<feature type="compositionally biased region" description="Polar residues" evidence="1">
    <location>
        <begin position="73"/>
        <end position="84"/>
    </location>
</feature>
<comment type="caution">
    <text evidence="2">The sequence shown here is derived from an EMBL/GenBank/DDBJ whole genome shotgun (WGS) entry which is preliminary data.</text>
</comment>
<proteinExistence type="predicted"/>
<dbReference type="Proteomes" id="UP001265746">
    <property type="component" value="Unassembled WGS sequence"/>
</dbReference>
<dbReference type="AlphaFoldDB" id="A0AAD9SPC1"/>
<evidence type="ECO:0000313" key="3">
    <source>
        <dbReference type="Proteomes" id="UP001265746"/>
    </source>
</evidence>
<evidence type="ECO:0000313" key="2">
    <source>
        <dbReference type="EMBL" id="KAK2613299.1"/>
    </source>
</evidence>
<evidence type="ECO:0000256" key="1">
    <source>
        <dbReference type="SAM" id="MobiDB-lite"/>
    </source>
</evidence>
<organism evidence="2 3">
    <name type="scientific">Phomopsis amygdali</name>
    <name type="common">Fusicoccum amygdali</name>
    <dbReference type="NCBI Taxonomy" id="1214568"/>
    <lineage>
        <taxon>Eukaryota</taxon>
        <taxon>Fungi</taxon>
        <taxon>Dikarya</taxon>
        <taxon>Ascomycota</taxon>
        <taxon>Pezizomycotina</taxon>
        <taxon>Sordariomycetes</taxon>
        <taxon>Sordariomycetidae</taxon>
        <taxon>Diaporthales</taxon>
        <taxon>Diaporthaceae</taxon>
        <taxon>Diaporthe</taxon>
    </lineage>
</organism>
<sequence length="127" mass="13243">MSSKGSQAGSRPSSRGGAPAGSSSDVSSLEWQGTTMPDSLPEPFKSTVKSSSFKKTVKGFSANIKKAKIKGQPHQSSTAPEQGQVTSIQLLNSAGKKVIETVHILASGAIKKASEYYKEKKGGSSKK</sequence>
<gene>
    <name evidence="2" type="ORF">N8I77_000220</name>
</gene>
<dbReference type="EMBL" id="JAUJFL010000001">
    <property type="protein sequence ID" value="KAK2613299.1"/>
    <property type="molecule type" value="Genomic_DNA"/>
</dbReference>
<accession>A0AAD9SPC1</accession>
<feature type="region of interest" description="Disordered" evidence="1">
    <location>
        <begin position="64"/>
        <end position="84"/>
    </location>
</feature>
<protein>
    <submittedName>
        <fullName evidence="2">Uncharacterized protein</fullName>
    </submittedName>
</protein>
<feature type="compositionally biased region" description="Low complexity" evidence="1">
    <location>
        <begin position="1"/>
        <end position="24"/>
    </location>
</feature>
<feature type="compositionally biased region" description="Polar residues" evidence="1">
    <location>
        <begin position="25"/>
        <end position="37"/>
    </location>
</feature>
<reference evidence="2" key="1">
    <citation type="submission" date="2023-06" db="EMBL/GenBank/DDBJ databases">
        <authorList>
            <person name="Noh H."/>
        </authorList>
    </citation>
    <scope>NUCLEOTIDE SEQUENCE</scope>
    <source>
        <strain evidence="2">DUCC20226</strain>
    </source>
</reference>
<name>A0AAD9SPC1_PHOAM</name>
<feature type="region of interest" description="Disordered" evidence="1">
    <location>
        <begin position="1"/>
        <end position="48"/>
    </location>
</feature>
<keyword evidence="3" id="KW-1185">Reference proteome</keyword>